<organism evidence="1 2">
    <name type="scientific">Roseivirga thermotolerans</name>
    <dbReference type="NCBI Taxonomy" id="1758176"/>
    <lineage>
        <taxon>Bacteria</taxon>
        <taxon>Pseudomonadati</taxon>
        <taxon>Bacteroidota</taxon>
        <taxon>Cytophagia</taxon>
        <taxon>Cytophagales</taxon>
        <taxon>Roseivirgaceae</taxon>
        <taxon>Roseivirga</taxon>
    </lineage>
</organism>
<comment type="caution">
    <text evidence="1">The sequence shown here is derived from an EMBL/GenBank/DDBJ whole genome shotgun (WGS) entry which is preliminary data.</text>
</comment>
<dbReference type="Proteomes" id="UP000658258">
    <property type="component" value="Unassembled WGS sequence"/>
</dbReference>
<accession>A0ABQ3I7E8</accession>
<gene>
    <name evidence="1" type="ORF">GCM10011340_15240</name>
</gene>
<evidence type="ECO:0000313" key="1">
    <source>
        <dbReference type="EMBL" id="GHE61236.1"/>
    </source>
</evidence>
<dbReference type="EMBL" id="BNAG01000002">
    <property type="protein sequence ID" value="GHE61236.1"/>
    <property type="molecule type" value="Genomic_DNA"/>
</dbReference>
<keyword evidence="2" id="KW-1185">Reference proteome</keyword>
<sequence length="54" mass="6200">MIGSGRQVYVEEKKEYHNANAGHYANVFKKSKEGEGFFTHFQSLNGQSHISFYT</sequence>
<name>A0ABQ3I7E8_9BACT</name>
<proteinExistence type="predicted"/>
<evidence type="ECO:0000313" key="2">
    <source>
        <dbReference type="Proteomes" id="UP000658258"/>
    </source>
</evidence>
<reference evidence="2" key="1">
    <citation type="journal article" date="2019" name="Int. J. Syst. Evol. Microbiol.">
        <title>The Global Catalogue of Microorganisms (GCM) 10K type strain sequencing project: providing services to taxonomists for standard genome sequencing and annotation.</title>
        <authorList>
            <consortium name="The Broad Institute Genomics Platform"/>
            <consortium name="The Broad Institute Genome Sequencing Center for Infectious Disease"/>
            <person name="Wu L."/>
            <person name="Ma J."/>
        </authorList>
    </citation>
    <scope>NUCLEOTIDE SEQUENCE [LARGE SCALE GENOMIC DNA]</scope>
    <source>
        <strain evidence="2">CGMCC 1.15111</strain>
    </source>
</reference>
<protein>
    <submittedName>
        <fullName evidence="1">Uncharacterized protein</fullName>
    </submittedName>
</protein>